<gene>
    <name evidence="1" type="ORF">AB1Y20_017774</name>
</gene>
<reference evidence="1 2" key="1">
    <citation type="journal article" date="2024" name="Science">
        <title>Giant polyketide synthase enzymes in the biosynthesis of giant marine polyether toxins.</title>
        <authorList>
            <person name="Fallon T.R."/>
            <person name="Shende V.V."/>
            <person name="Wierzbicki I.H."/>
            <person name="Pendleton A.L."/>
            <person name="Watervoot N.F."/>
            <person name="Auber R.P."/>
            <person name="Gonzalez D.J."/>
            <person name="Wisecaver J.H."/>
            <person name="Moore B.S."/>
        </authorList>
    </citation>
    <scope>NUCLEOTIDE SEQUENCE [LARGE SCALE GENOMIC DNA]</scope>
    <source>
        <strain evidence="1 2">12B1</strain>
    </source>
</reference>
<proteinExistence type="predicted"/>
<sequence>MASVGSQFSTGDQGDNRRAFWRSGYSLCCKCGAKAIESKDHVAGCRHNGDAYGTTVFTCKECNWTTSFQYDDAAETYYYETSRWRQEAAEARRSGQTG</sequence>
<dbReference type="EMBL" id="JBGBPQ010000006">
    <property type="protein sequence ID" value="KAL1522803.1"/>
    <property type="molecule type" value="Genomic_DNA"/>
</dbReference>
<evidence type="ECO:0000313" key="1">
    <source>
        <dbReference type="EMBL" id="KAL1522803.1"/>
    </source>
</evidence>
<evidence type="ECO:0008006" key="3">
    <source>
        <dbReference type="Google" id="ProtNLM"/>
    </source>
</evidence>
<keyword evidence="2" id="KW-1185">Reference proteome</keyword>
<comment type="caution">
    <text evidence="1">The sequence shown here is derived from an EMBL/GenBank/DDBJ whole genome shotgun (WGS) entry which is preliminary data.</text>
</comment>
<organism evidence="1 2">
    <name type="scientific">Prymnesium parvum</name>
    <name type="common">Toxic golden alga</name>
    <dbReference type="NCBI Taxonomy" id="97485"/>
    <lineage>
        <taxon>Eukaryota</taxon>
        <taxon>Haptista</taxon>
        <taxon>Haptophyta</taxon>
        <taxon>Prymnesiophyceae</taxon>
        <taxon>Prymnesiales</taxon>
        <taxon>Prymnesiaceae</taxon>
        <taxon>Prymnesium</taxon>
    </lineage>
</organism>
<name>A0AB34JQ34_PRYPA</name>
<evidence type="ECO:0000313" key="2">
    <source>
        <dbReference type="Proteomes" id="UP001515480"/>
    </source>
</evidence>
<dbReference type="AlphaFoldDB" id="A0AB34JQ34"/>
<protein>
    <recommendedName>
        <fullName evidence="3">60S ribosomal export protein NMD3</fullName>
    </recommendedName>
</protein>
<accession>A0AB34JQ34</accession>
<dbReference type="Proteomes" id="UP001515480">
    <property type="component" value="Unassembled WGS sequence"/>
</dbReference>